<keyword evidence="2" id="KW-1185">Reference proteome</keyword>
<dbReference type="EMBL" id="BGPR01001572">
    <property type="protein sequence ID" value="GBM56993.1"/>
    <property type="molecule type" value="Genomic_DNA"/>
</dbReference>
<organism evidence="1 2">
    <name type="scientific">Araneus ventricosus</name>
    <name type="common">Orbweaver spider</name>
    <name type="synonym">Epeira ventricosa</name>
    <dbReference type="NCBI Taxonomy" id="182803"/>
    <lineage>
        <taxon>Eukaryota</taxon>
        <taxon>Metazoa</taxon>
        <taxon>Ecdysozoa</taxon>
        <taxon>Arthropoda</taxon>
        <taxon>Chelicerata</taxon>
        <taxon>Arachnida</taxon>
        <taxon>Araneae</taxon>
        <taxon>Araneomorphae</taxon>
        <taxon>Entelegynae</taxon>
        <taxon>Araneoidea</taxon>
        <taxon>Araneidae</taxon>
        <taxon>Araneus</taxon>
    </lineage>
</organism>
<protein>
    <submittedName>
        <fullName evidence="1">Uncharacterized protein</fullName>
    </submittedName>
</protein>
<gene>
    <name evidence="1" type="ORF">AVEN_146026_1</name>
</gene>
<comment type="caution">
    <text evidence="1">The sequence shown here is derived from an EMBL/GenBank/DDBJ whole genome shotgun (WGS) entry which is preliminary data.</text>
</comment>
<dbReference type="AlphaFoldDB" id="A0A4Y2GTZ2"/>
<sequence length="95" mass="10556">MLSGTQIAILVCRKFAADLHCKSASFLKIYHDKCANVKQACSKLTQASKSPLDELAASLHYKLIANYSKNRVRTQPRIELATYRFGSLRGNHSAS</sequence>
<proteinExistence type="predicted"/>
<evidence type="ECO:0000313" key="2">
    <source>
        <dbReference type="Proteomes" id="UP000499080"/>
    </source>
</evidence>
<dbReference type="Proteomes" id="UP000499080">
    <property type="component" value="Unassembled WGS sequence"/>
</dbReference>
<evidence type="ECO:0000313" key="1">
    <source>
        <dbReference type="EMBL" id="GBM56993.1"/>
    </source>
</evidence>
<accession>A0A4Y2GTZ2</accession>
<name>A0A4Y2GTZ2_ARAVE</name>
<reference evidence="1 2" key="1">
    <citation type="journal article" date="2019" name="Sci. Rep.">
        <title>Orb-weaving spider Araneus ventricosus genome elucidates the spidroin gene catalogue.</title>
        <authorList>
            <person name="Kono N."/>
            <person name="Nakamura H."/>
            <person name="Ohtoshi R."/>
            <person name="Moran D.A.P."/>
            <person name="Shinohara A."/>
            <person name="Yoshida Y."/>
            <person name="Fujiwara M."/>
            <person name="Mori M."/>
            <person name="Tomita M."/>
            <person name="Arakawa K."/>
        </authorList>
    </citation>
    <scope>NUCLEOTIDE SEQUENCE [LARGE SCALE GENOMIC DNA]</scope>
</reference>